<evidence type="ECO:0000256" key="3">
    <source>
        <dbReference type="ARBA" id="ARBA00012922"/>
    </source>
</evidence>
<dbReference type="Pfam" id="PF01425">
    <property type="entry name" value="Amidase"/>
    <property type="match status" value="1"/>
</dbReference>
<organism evidence="6 7">
    <name type="scientific">Exophiala sideris</name>
    <dbReference type="NCBI Taxonomy" id="1016849"/>
    <lineage>
        <taxon>Eukaryota</taxon>
        <taxon>Fungi</taxon>
        <taxon>Dikarya</taxon>
        <taxon>Ascomycota</taxon>
        <taxon>Pezizomycotina</taxon>
        <taxon>Eurotiomycetes</taxon>
        <taxon>Chaetothyriomycetidae</taxon>
        <taxon>Chaetothyriales</taxon>
        <taxon>Herpotrichiellaceae</taxon>
        <taxon>Exophiala</taxon>
    </lineage>
</organism>
<keyword evidence="4" id="KW-0378">Hydrolase</keyword>
<evidence type="ECO:0000313" key="6">
    <source>
        <dbReference type="EMBL" id="KAK5068691.1"/>
    </source>
</evidence>
<comment type="caution">
    <text evidence="6">The sequence shown here is derived from an EMBL/GenBank/DDBJ whole genome shotgun (WGS) entry which is preliminary data.</text>
</comment>
<evidence type="ECO:0000256" key="1">
    <source>
        <dbReference type="ARBA" id="ARBA00001311"/>
    </source>
</evidence>
<feature type="domain" description="Amidase" evidence="5">
    <location>
        <begin position="81"/>
        <end position="520"/>
    </location>
</feature>
<name>A0ABR0JRW5_9EURO</name>
<evidence type="ECO:0000256" key="2">
    <source>
        <dbReference type="ARBA" id="ARBA00009199"/>
    </source>
</evidence>
<evidence type="ECO:0000256" key="4">
    <source>
        <dbReference type="ARBA" id="ARBA00022801"/>
    </source>
</evidence>
<dbReference type="EMBL" id="JAVRRF010000001">
    <property type="protein sequence ID" value="KAK5068691.1"/>
    <property type="molecule type" value="Genomic_DNA"/>
</dbReference>
<reference evidence="6 7" key="1">
    <citation type="submission" date="2023-08" db="EMBL/GenBank/DDBJ databases">
        <title>Black Yeasts Isolated from many extreme environments.</title>
        <authorList>
            <person name="Coleine C."/>
            <person name="Stajich J.E."/>
            <person name="Selbmann L."/>
        </authorList>
    </citation>
    <scope>NUCLEOTIDE SEQUENCE [LARGE SCALE GENOMIC DNA]</scope>
    <source>
        <strain evidence="6 7">CCFEE 6328</strain>
    </source>
</reference>
<accession>A0ABR0JRW5</accession>
<dbReference type="PROSITE" id="PS00571">
    <property type="entry name" value="AMIDASES"/>
    <property type="match status" value="1"/>
</dbReference>
<dbReference type="PANTHER" id="PTHR46072">
    <property type="entry name" value="AMIDASE-RELATED-RELATED"/>
    <property type="match status" value="1"/>
</dbReference>
<gene>
    <name evidence="6" type="ORF">LTR69_000812</name>
</gene>
<keyword evidence="7" id="KW-1185">Reference proteome</keyword>
<comment type="similarity">
    <text evidence="2">Belongs to the amidase family.</text>
</comment>
<sequence>MVQDWRELVAKKRAEVAKELPEEWRLPKDVLDTINANADIGVLDVPAKCGLLTAKELEITEKYDAVDLIAKMSSKELSSSEVTLAFCKRAAVAHQVTNCLTEMFFRKALERAKYLDEYLEKEGKPMGPLHGMPISLKDPFNLEGINSTIGYVSFISRPPAETNSPLVDILLQNGAVLYVKTNIPQTLMTADSDNNVFGRVLNPHKLKLNAGGSSGGEGALVAMRGSILGVGTDIGGSIRIPAICCGTFGFKPSVGRVPYGGQTNPVLDGWTGIMPVAGPLAQSPRDLRLFLEAVIKAKPWDFDYTAFAIPWHPVTVKKTLTIGVILECPTWLVAPPQLRAMKTATEKVKQAGHNIVMLEKFPSFKEATELSWSFFDIDNEMTGFKHIEASGEPKVTSVADMYPIPPKGRKVKTLGNLLDMNENYLKFRREWLKIFMDNKLDVILAPGAHKTAVPHDTFRYPPYTVMWNLLAYPACIIPYLNADKSVDHADSRIPEYDPDIVDGAPCSIQVIARGEQDEELMAAVELVTEAIGL</sequence>
<evidence type="ECO:0000313" key="7">
    <source>
        <dbReference type="Proteomes" id="UP001345691"/>
    </source>
</evidence>
<dbReference type="InterPro" id="IPR020556">
    <property type="entry name" value="Amidase_CS"/>
</dbReference>
<dbReference type="SUPFAM" id="SSF75304">
    <property type="entry name" value="Amidase signature (AS) enzymes"/>
    <property type="match status" value="1"/>
</dbReference>
<dbReference type="InterPro" id="IPR036928">
    <property type="entry name" value="AS_sf"/>
</dbReference>
<dbReference type="EC" id="3.5.1.4" evidence="3"/>
<dbReference type="PANTHER" id="PTHR46072:SF5">
    <property type="entry name" value="GENERAL AMIDASE-C"/>
    <property type="match status" value="1"/>
</dbReference>
<comment type="catalytic activity">
    <reaction evidence="1">
        <text>a monocarboxylic acid amide + H2O = a monocarboxylate + NH4(+)</text>
        <dbReference type="Rhea" id="RHEA:12020"/>
        <dbReference type="ChEBI" id="CHEBI:15377"/>
        <dbReference type="ChEBI" id="CHEBI:28938"/>
        <dbReference type="ChEBI" id="CHEBI:35757"/>
        <dbReference type="ChEBI" id="CHEBI:83628"/>
        <dbReference type="EC" id="3.5.1.4"/>
    </reaction>
</comment>
<evidence type="ECO:0000259" key="5">
    <source>
        <dbReference type="Pfam" id="PF01425"/>
    </source>
</evidence>
<proteinExistence type="inferred from homology"/>
<dbReference type="Proteomes" id="UP001345691">
    <property type="component" value="Unassembled WGS sequence"/>
</dbReference>
<dbReference type="Gene3D" id="3.90.1300.10">
    <property type="entry name" value="Amidase signature (AS) domain"/>
    <property type="match status" value="1"/>
</dbReference>
<protein>
    <recommendedName>
        <fullName evidence="3">amidase</fullName>
        <ecNumber evidence="3">3.5.1.4</ecNumber>
    </recommendedName>
</protein>
<dbReference type="PIRSF" id="PIRSF001221">
    <property type="entry name" value="Amidase_fungi"/>
    <property type="match status" value="1"/>
</dbReference>
<dbReference type="InterPro" id="IPR023631">
    <property type="entry name" value="Amidase_dom"/>
</dbReference>